<evidence type="ECO:0000256" key="6">
    <source>
        <dbReference type="RuleBase" id="RU000477"/>
    </source>
</evidence>
<dbReference type="OrthoDB" id="3222at2759"/>
<feature type="compositionally biased region" description="Basic and acidic residues" evidence="7">
    <location>
        <begin position="337"/>
        <end position="350"/>
    </location>
</feature>
<comment type="caution">
    <text evidence="9">The sequence shown here is derived from an EMBL/GenBank/DDBJ whole genome shotgun (WGS) entry which is preliminary data.</text>
</comment>
<gene>
    <name evidence="9" type="ORF">AOL_s00054g390</name>
</gene>
<feature type="transmembrane region" description="Helical" evidence="8">
    <location>
        <begin position="118"/>
        <end position="138"/>
    </location>
</feature>
<evidence type="ECO:0000313" key="10">
    <source>
        <dbReference type="Proteomes" id="UP000008784"/>
    </source>
</evidence>
<evidence type="ECO:0000256" key="1">
    <source>
        <dbReference type="ARBA" id="ARBA00004141"/>
    </source>
</evidence>
<keyword evidence="4 8" id="KW-1133">Transmembrane helix</keyword>
<protein>
    <recommendedName>
        <fullName evidence="11">Aquaporin</fullName>
    </recommendedName>
</protein>
<feature type="transmembrane region" description="Helical" evidence="8">
    <location>
        <begin position="206"/>
        <end position="225"/>
    </location>
</feature>
<evidence type="ECO:0000256" key="7">
    <source>
        <dbReference type="SAM" id="MobiDB-lite"/>
    </source>
</evidence>
<keyword evidence="10" id="KW-1185">Reference proteome</keyword>
<dbReference type="GeneID" id="22890927"/>
<dbReference type="Gene3D" id="1.20.1080.10">
    <property type="entry name" value="Glycerol uptake facilitator protein"/>
    <property type="match status" value="1"/>
</dbReference>
<evidence type="ECO:0000256" key="2">
    <source>
        <dbReference type="ARBA" id="ARBA00006175"/>
    </source>
</evidence>
<accession>G1X696</accession>
<dbReference type="eggNOG" id="KOG0223">
    <property type="taxonomic scope" value="Eukaryota"/>
</dbReference>
<evidence type="ECO:0008006" key="11">
    <source>
        <dbReference type="Google" id="ProtNLM"/>
    </source>
</evidence>
<comment type="subcellular location">
    <subcellularLocation>
        <location evidence="1">Membrane</location>
        <topology evidence="1">Multi-pass membrane protein</topology>
    </subcellularLocation>
</comment>
<comment type="similarity">
    <text evidence="2 6">Belongs to the MIP/aquaporin (TC 1.A.8) family.</text>
</comment>
<evidence type="ECO:0000256" key="8">
    <source>
        <dbReference type="SAM" id="Phobius"/>
    </source>
</evidence>
<keyword evidence="6" id="KW-0813">Transport</keyword>
<keyword evidence="5 8" id="KW-0472">Membrane</keyword>
<dbReference type="PRINTS" id="PR00783">
    <property type="entry name" value="MINTRINSICP"/>
</dbReference>
<dbReference type="STRING" id="756982.G1X696"/>
<dbReference type="HOGENOM" id="CLU_020019_1_7_1"/>
<feature type="transmembrane region" description="Helical" evidence="8">
    <location>
        <begin position="277"/>
        <end position="297"/>
    </location>
</feature>
<dbReference type="InterPro" id="IPR034294">
    <property type="entry name" value="Aquaporin_transptr"/>
</dbReference>
<reference evidence="9 10" key="1">
    <citation type="journal article" date="2011" name="PLoS Pathog.">
        <title>Genomic and proteomic analyses of the fungus Arthrobotrys oligospora provide insights into nematode-trap formation.</title>
        <authorList>
            <person name="Yang J."/>
            <person name="Wang L."/>
            <person name="Ji X."/>
            <person name="Feng Y."/>
            <person name="Li X."/>
            <person name="Zou C."/>
            <person name="Xu J."/>
            <person name="Ren Y."/>
            <person name="Mi Q."/>
            <person name="Wu J."/>
            <person name="Liu S."/>
            <person name="Liu Y."/>
            <person name="Huang X."/>
            <person name="Wang H."/>
            <person name="Niu X."/>
            <person name="Li J."/>
            <person name="Liang L."/>
            <person name="Luo Y."/>
            <person name="Ji K."/>
            <person name="Zhou W."/>
            <person name="Yu Z."/>
            <person name="Li G."/>
            <person name="Liu Y."/>
            <person name="Li L."/>
            <person name="Qiao M."/>
            <person name="Feng L."/>
            <person name="Zhang K.-Q."/>
        </authorList>
    </citation>
    <scope>NUCLEOTIDE SEQUENCE [LARGE SCALE GENOMIC DNA]</scope>
    <source>
        <strain evidence="10">ATCC 24927 / CBS 115.81 / DSM 1491</strain>
    </source>
</reference>
<dbReference type="InParanoid" id="G1X696"/>
<name>G1X696_ARTOA</name>
<feature type="transmembrane region" description="Helical" evidence="8">
    <location>
        <begin position="232"/>
        <end position="252"/>
    </location>
</feature>
<feature type="transmembrane region" description="Helical" evidence="8">
    <location>
        <begin position="165"/>
        <end position="186"/>
    </location>
</feature>
<dbReference type="AlphaFoldDB" id="G1X696"/>
<evidence type="ECO:0000256" key="5">
    <source>
        <dbReference type="ARBA" id="ARBA00023136"/>
    </source>
</evidence>
<evidence type="ECO:0000313" key="9">
    <source>
        <dbReference type="EMBL" id="EGX51320.1"/>
    </source>
</evidence>
<evidence type="ECO:0000256" key="4">
    <source>
        <dbReference type="ARBA" id="ARBA00022989"/>
    </source>
</evidence>
<dbReference type="PANTHER" id="PTHR19139:SF199">
    <property type="entry name" value="MIP17260P"/>
    <property type="match status" value="1"/>
</dbReference>
<dbReference type="RefSeq" id="XP_011120008.1">
    <property type="nucleotide sequence ID" value="XM_011121706.1"/>
</dbReference>
<dbReference type="SUPFAM" id="SSF81338">
    <property type="entry name" value="Aquaporin-like"/>
    <property type="match status" value="1"/>
</dbReference>
<feature type="region of interest" description="Disordered" evidence="7">
    <location>
        <begin position="337"/>
        <end position="381"/>
    </location>
</feature>
<evidence type="ECO:0000256" key="3">
    <source>
        <dbReference type="ARBA" id="ARBA00022692"/>
    </source>
</evidence>
<dbReference type="InterPro" id="IPR000425">
    <property type="entry name" value="MIP"/>
</dbReference>
<sequence length="381" mass="40999">MVSWENYMPAKVKNHLVAAVSTLDIKPTPSSHVRLYQSFCLDRYLTEISYVLRPVNLSVRNSPYGYHACMIGHIANLIAQLGTFLFLFMAFSVVSVTGHRALYTQEGASPAGGSDPALIVYIALGFAVSLGVNVWIFYRVSGGMFNPAVTLALVLGNGMPIPRALFCFLAQILGGIAAAGVAEGLFPGPLNAQTTVEHGMSNVEGMFLEMFLTAQLIITIFMLAVEKTKATFLAPLGIGAALFVGHLVGIYYTGASLNPARSFGPAVAAGQFYSDQWVYWAGPFLGSFLAAGFYRLLKFLQYEGANPDQDVDLSCSAQEDSSRIACTAQRMGLEGKEIPRPTWSRSKESDVEMGSSIPPKSPPMPIVAMHTNSTDNSSSHA</sequence>
<proteinExistence type="inferred from homology"/>
<dbReference type="PANTHER" id="PTHR19139">
    <property type="entry name" value="AQUAPORIN TRANSPORTER"/>
    <property type="match status" value="1"/>
</dbReference>
<dbReference type="EMBL" id="ADOT01000085">
    <property type="protein sequence ID" value="EGX51320.1"/>
    <property type="molecule type" value="Genomic_DNA"/>
</dbReference>
<dbReference type="Pfam" id="PF00230">
    <property type="entry name" value="MIP"/>
    <property type="match status" value="1"/>
</dbReference>
<dbReference type="Proteomes" id="UP000008784">
    <property type="component" value="Unassembled WGS sequence"/>
</dbReference>
<dbReference type="FunCoup" id="G1X696">
    <property type="interactions" value="219"/>
</dbReference>
<feature type="transmembrane region" description="Helical" evidence="8">
    <location>
        <begin position="77"/>
        <end position="98"/>
    </location>
</feature>
<dbReference type="InterPro" id="IPR023271">
    <property type="entry name" value="Aquaporin-like"/>
</dbReference>
<dbReference type="GO" id="GO:0005886">
    <property type="term" value="C:plasma membrane"/>
    <property type="evidence" value="ECO:0007669"/>
    <property type="project" value="TreeGrafter"/>
</dbReference>
<organism evidence="9 10">
    <name type="scientific">Arthrobotrys oligospora (strain ATCC 24927 / CBS 115.81 / DSM 1491)</name>
    <name type="common">Nematode-trapping fungus</name>
    <name type="synonym">Didymozoophaga oligospora</name>
    <dbReference type="NCBI Taxonomy" id="756982"/>
    <lineage>
        <taxon>Eukaryota</taxon>
        <taxon>Fungi</taxon>
        <taxon>Dikarya</taxon>
        <taxon>Ascomycota</taxon>
        <taxon>Pezizomycotina</taxon>
        <taxon>Orbiliomycetes</taxon>
        <taxon>Orbiliales</taxon>
        <taxon>Orbiliaceae</taxon>
        <taxon>Orbilia</taxon>
        <taxon>Orbilia oligospora</taxon>
    </lineage>
</organism>
<dbReference type="GO" id="GO:0015250">
    <property type="term" value="F:water channel activity"/>
    <property type="evidence" value="ECO:0007669"/>
    <property type="project" value="TreeGrafter"/>
</dbReference>
<keyword evidence="3 6" id="KW-0812">Transmembrane</keyword>
<feature type="compositionally biased region" description="Polar residues" evidence="7">
    <location>
        <begin position="370"/>
        <end position="381"/>
    </location>
</feature>